<dbReference type="PANTHER" id="PTHR43758:SF8">
    <property type="entry name" value="8-OXO-DGTP DIPHOSPHATASE YTKD-RELATED"/>
    <property type="match status" value="1"/>
</dbReference>
<dbReference type="GO" id="GO:0016818">
    <property type="term" value="F:hydrolase activity, acting on acid anhydrides, in phosphorus-containing anhydrides"/>
    <property type="evidence" value="ECO:0007669"/>
    <property type="project" value="TreeGrafter"/>
</dbReference>
<feature type="domain" description="Nudix hydrolase" evidence="6">
    <location>
        <begin position="8"/>
        <end position="143"/>
    </location>
</feature>
<dbReference type="EMBL" id="NBTM02000001">
    <property type="protein sequence ID" value="PNL92280.1"/>
    <property type="molecule type" value="Genomic_DNA"/>
</dbReference>
<keyword evidence="5" id="KW-0460">Magnesium</keyword>
<dbReference type="CDD" id="cd04683">
    <property type="entry name" value="NUDIX_Hydrolase"/>
    <property type="match status" value="1"/>
</dbReference>
<protein>
    <submittedName>
        <fullName evidence="7">DNA mismatch repair protein MutT</fullName>
    </submittedName>
</protein>
<accession>A0A2J9PQK0</accession>
<dbReference type="Pfam" id="PF00293">
    <property type="entry name" value="NUDIX"/>
    <property type="match status" value="1"/>
</dbReference>
<proteinExistence type="inferred from homology"/>
<keyword evidence="3" id="KW-0479">Metal-binding</keyword>
<dbReference type="GO" id="GO:0005737">
    <property type="term" value="C:cytoplasm"/>
    <property type="evidence" value="ECO:0007669"/>
    <property type="project" value="TreeGrafter"/>
</dbReference>
<dbReference type="AlphaFoldDB" id="A0A2J9PQK0"/>
<dbReference type="InterPro" id="IPR000086">
    <property type="entry name" value="NUDIX_hydrolase_dom"/>
</dbReference>
<evidence type="ECO:0000313" key="7">
    <source>
        <dbReference type="EMBL" id="PNL92280.1"/>
    </source>
</evidence>
<reference evidence="8" key="1">
    <citation type="submission" date="2017-12" db="EMBL/GenBank/DDBJ databases">
        <title>FDA dAtabase for Regulatory Grade micrObial Sequences (FDA-ARGOS): Supporting development and validation of Infectious Disease Dx tests.</title>
        <authorList>
            <person name="Hoffmann M."/>
            <person name="Allard M."/>
            <person name="Evans P."/>
            <person name="Brown E."/>
            <person name="Tallon L."/>
            <person name="Sadzewicz L."/>
            <person name="Sengamalay N."/>
            <person name="Ott S."/>
            <person name="Godinez A."/>
            <person name="Nagaraj S."/>
            <person name="Vavikolanu K."/>
            <person name="Aluvathingal J."/>
            <person name="Nadendla S."/>
            <person name="Sichtig H."/>
        </authorList>
    </citation>
    <scope>NUCLEOTIDE SEQUENCE [LARGE SCALE GENOMIC DNA]</scope>
    <source>
        <strain evidence="8">FDAARGOS_249</strain>
    </source>
</reference>
<dbReference type="PANTHER" id="PTHR43758">
    <property type="entry name" value="7,8-DIHYDRO-8-OXOGUANINE TRIPHOSPHATASE"/>
    <property type="match status" value="1"/>
</dbReference>
<dbReference type="PROSITE" id="PS00893">
    <property type="entry name" value="NUDIX_BOX"/>
    <property type="match status" value="1"/>
</dbReference>
<dbReference type="GO" id="GO:0046872">
    <property type="term" value="F:metal ion binding"/>
    <property type="evidence" value="ECO:0007669"/>
    <property type="project" value="UniProtKB-KW"/>
</dbReference>
<keyword evidence="4" id="KW-0378">Hydrolase</keyword>
<dbReference type="SUPFAM" id="SSF55811">
    <property type="entry name" value="Nudix"/>
    <property type="match status" value="1"/>
</dbReference>
<organism evidence="7 8">
    <name type="scientific">Aerococcus viridans</name>
    <dbReference type="NCBI Taxonomy" id="1377"/>
    <lineage>
        <taxon>Bacteria</taxon>
        <taxon>Bacillati</taxon>
        <taxon>Bacillota</taxon>
        <taxon>Bacilli</taxon>
        <taxon>Lactobacillales</taxon>
        <taxon>Aerococcaceae</taxon>
        <taxon>Aerococcus</taxon>
    </lineage>
</organism>
<sequence length="156" mass="17980">MASKKLRYTNPSAGILILTRKLGGQKQVLLQHRGQTEMLANKWDCISGHVEAQETVRQAMVREVYEELGILIQADDLEFVGLTHLRLDDETTYYNIYLTTDRFVGTPHIMETDKHDDLKWVNLTDLPTMADEIVQNRYEAIQHLGQPPFYSEEGFV</sequence>
<evidence type="ECO:0000256" key="1">
    <source>
        <dbReference type="ARBA" id="ARBA00001946"/>
    </source>
</evidence>
<evidence type="ECO:0000256" key="3">
    <source>
        <dbReference type="ARBA" id="ARBA00022723"/>
    </source>
</evidence>
<comment type="similarity">
    <text evidence="2">Belongs to the Nudix hydrolase family.</text>
</comment>
<dbReference type="RefSeq" id="WP_083069981.1">
    <property type="nucleotide sequence ID" value="NZ_NBTM02000001.1"/>
</dbReference>
<evidence type="ECO:0000256" key="2">
    <source>
        <dbReference type="ARBA" id="ARBA00005582"/>
    </source>
</evidence>
<evidence type="ECO:0000259" key="6">
    <source>
        <dbReference type="PROSITE" id="PS51462"/>
    </source>
</evidence>
<dbReference type="PROSITE" id="PS51462">
    <property type="entry name" value="NUDIX"/>
    <property type="match status" value="1"/>
</dbReference>
<comment type="cofactor">
    <cofactor evidence="1">
        <name>Mg(2+)</name>
        <dbReference type="ChEBI" id="CHEBI:18420"/>
    </cofactor>
</comment>
<evidence type="ECO:0000256" key="4">
    <source>
        <dbReference type="ARBA" id="ARBA00022801"/>
    </source>
</evidence>
<comment type="caution">
    <text evidence="7">The sequence shown here is derived from an EMBL/GenBank/DDBJ whole genome shotgun (WGS) entry which is preliminary data.</text>
</comment>
<name>A0A2J9PQK0_9LACT</name>
<dbReference type="InterPro" id="IPR015797">
    <property type="entry name" value="NUDIX_hydrolase-like_dom_sf"/>
</dbReference>
<dbReference type="Gene3D" id="3.90.79.10">
    <property type="entry name" value="Nucleoside Triphosphate Pyrophosphohydrolase"/>
    <property type="match status" value="1"/>
</dbReference>
<dbReference type="Proteomes" id="UP000192813">
    <property type="component" value="Unassembled WGS sequence"/>
</dbReference>
<evidence type="ECO:0000313" key="8">
    <source>
        <dbReference type="Proteomes" id="UP000192813"/>
    </source>
</evidence>
<dbReference type="InterPro" id="IPR020084">
    <property type="entry name" value="NUDIX_hydrolase_CS"/>
</dbReference>
<evidence type="ECO:0000256" key="5">
    <source>
        <dbReference type="ARBA" id="ARBA00022842"/>
    </source>
</evidence>
<gene>
    <name evidence="7" type="ORF">A6J77_008575</name>
</gene>